<dbReference type="PANTHER" id="PTHR10625:SF10">
    <property type="entry name" value="HISTONE DEACETYLASE HDAC1"/>
    <property type="match status" value="1"/>
</dbReference>
<reference evidence="4" key="1">
    <citation type="submission" date="2017-05" db="EMBL/GenBank/DDBJ databases">
        <authorList>
            <person name="Barney B.M."/>
        </authorList>
    </citation>
    <scope>NUCLEOTIDE SEQUENCE [LARGE SCALE GENOMIC DNA]</scope>
    <source>
        <strain evidence="4">PSBB022</strain>
    </source>
</reference>
<dbReference type="Proteomes" id="UP000216101">
    <property type="component" value="Unassembled WGS sequence"/>
</dbReference>
<name>A0A266Q3C8_9GAMM</name>
<dbReference type="InterPro" id="IPR037138">
    <property type="entry name" value="His_deacetylse_dom_sf"/>
</dbReference>
<evidence type="ECO:0000256" key="1">
    <source>
        <dbReference type="ARBA" id="ARBA00005947"/>
    </source>
</evidence>
<dbReference type="SUPFAM" id="SSF52768">
    <property type="entry name" value="Arginase/deacetylase"/>
    <property type="match status" value="1"/>
</dbReference>
<dbReference type="PRINTS" id="PR01270">
    <property type="entry name" value="HDASUPER"/>
</dbReference>
<evidence type="ECO:0000313" key="3">
    <source>
        <dbReference type="EMBL" id="OZY84355.1"/>
    </source>
</evidence>
<dbReference type="Gene3D" id="3.40.800.20">
    <property type="entry name" value="Histone deacetylase domain"/>
    <property type="match status" value="1"/>
</dbReference>
<dbReference type="PANTHER" id="PTHR10625">
    <property type="entry name" value="HISTONE DEACETYLASE HDAC1-RELATED"/>
    <property type="match status" value="1"/>
</dbReference>
<dbReference type="Pfam" id="PF00850">
    <property type="entry name" value="Hist_deacetyl"/>
    <property type="match status" value="1"/>
</dbReference>
<dbReference type="AlphaFoldDB" id="A0A266Q3C8"/>
<evidence type="ECO:0000259" key="2">
    <source>
        <dbReference type="Pfam" id="PF00850"/>
    </source>
</evidence>
<dbReference type="CDD" id="cd11599">
    <property type="entry name" value="HDAC_classII_2"/>
    <property type="match status" value="1"/>
</dbReference>
<dbReference type="EMBL" id="NHNI01000002">
    <property type="protein sequence ID" value="OZY84355.1"/>
    <property type="molecule type" value="Genomic_DNA"/>
</dbReference>
<sequence length="316" mass="34623">MIATLISHPSCHLHQMPTNHPECPARLDAINNQLMANGIDGLLYYRDAVAATDEQLLRVHTQEHLQKIAAAIPGHGIRVFADDVYLSPDTYTAARHAAGAAVMGVDMIMDGKTDAVFCNVRPPGHHAERARAMGFCIINNVAVAAAHALVHHGLQRVAIIDFDVHHGNGTQDIFMHEPRVLFCSSFQYPFYPHTNIDDVPAHIINTPLAATCRSQGFRDAISAQWLPALAQFKPQMIFISAGFDAYIDDDMSSISLVEQDYGWITQQLRTLMDESKSAPLDEQCLGIVSTLEGGYDLLGLGRCVVAHIKALAKLQP</sequence>
<organism evidence="3 4">
    <name type="scientific">Cellvibrio mixtus</name>
    <dbReference type="NCBI Taxonomy" id="39650"/>
    <lineage>
        <taxon>Bacteria</taxon>
        <taxon>Pseudomonadati</taxon>
        <taxon>Pseudomonadota</taxon>
        <taxon>Gammaproteobacteria</taxon>
        <taxon>Cellvibrionales</taxon>
        <taxon>Cellvibrionaceae</taxon>
        <taxon>Cellvibrio</taxon>
    </lineage>
</organism>
<comment type="similarity">
    <text evidence="1">Belongs to the histone deacetylase family.</text>
</comment>
<accession>A0A266Q3C8</accession>
<dbReference type="GO" id="GO:0004407">
    <property type="term" value="F:histone deacetylase activity"/>
    <property type="evidence" value="ECO:0007669"/>
    <property type="project" value="TreeGrafter"/>
</dbReference>
<dbReference type="InterPro" id="IPR023801">
    <property type="entry name" value="His_deacetylse_dom"/>
</dbReference>
<dbReference type="InterPro" id="IPR023696">
    <property type="entry name" value="Ureohydrolase_dom_sf"/>
</dbReference>
<comment type="caution">
    <text evidence="3">The sequence shown here is derived from an EMBL/GenBank/DDBJ whole genome shotgun (WGS) entry which is preliminary data.</text>
</comment>
<dbReference type="STRING" id="1209072.GCA_000766945_04157"/>
<protein>
    <submittedName>
        <fullName evidence="3">Deacetylase</fullName>
    </submittedName>
</protein>
<dbReference type="RefSeq" id="WP_244904655.1">
    <property type="nucleotide sequence ID" value="NZ_NHNI01000002.1"/>
</dbReference>
<keyword evidence="4" id="KW-1185">Reference proteome</keyword>
<proteinExistence type="inferred from homology"/>
<evidence type="ECO:0000313" key="4">
    <source>
        <dbReference type="Proteomes" id="UP000216101"/>
    </source>
</evidence>
<dbReference type="InterPro" id="IPR000286">
    <property type="entry name" value="HDACs"/>
</dbReference>
<dbReference type="GO" id="GO:0040029">
    <property type="term" value="P:epigenetic regulation of gene expression"/>
    <property type="evidence" value="ECO:0007669"/>
    <property type="project" value="TreeGrafter"/>
</dbReference>
<feature type="domain" description="Histone deacetylase" evidence="2">
    <location>
        <begin position="20"/>
        <end position="311"/>
    </location>
</feature>
<gene>
    <name evidence="3" type="ORF">CBP51_14175</name>
</gene>